<dbReference type="EMBL" id="JARJCN010000125">
    <property type="protein sequence ID" value="KAJ7071753.1"/>
    <property type="molecule type" value="Genomic_DNA"/>
</dbReference>
<evidence type="ECO:0000313" key="4">
    <source>
        <dbReference type="Proteomes" id="UP001222325"/>
    </source>
</evidence>
<keyword evidence="4" id="KW-1185">Reference proteome</keyword>
<evidence type="ECO:0000259" key="2">
    <source>
        <dbReference type="PROSITE" id="PS00036"/>
    </source>
</evidence>
<dbReference type="InterPro" id="IPR004827">
    <property type="entry name" value="bZIP"/>
</dbReference>
<sequence length="410" mass="45628">MALGPVAGWRRGVGPSKGANEHVVALAAEHMYCISAIRHNSAPRKKTGGCVGCWWSWPEQCLHAHRAQRGSPEMSRRVFPKLLPSRASNFTRPTNILCQEIGDGMHLQSSVYPLVTGLVAAPTPTQWQEPQLRACLIPSSWILTRPHIAEEQHLSALYEAGVSEEGETRVAATRLSARGLPPTHSECSLRRELNATTSNHWLETPVGIVYIGAAFAVFCSNVCQEDLWPLKHEHGCIDSLSQVWPKNPVQEVLRDHKPPLLFGNRVAHSRHGLKGAYAPHTTCLQAEGRSSNWDGALIMSSNQAQSGVWSFTSISLAMAGRPCGDDKERHLRRLASYRKYRRSNIELPRKKGRERMAKLRAKQTEAQREKNREAQRRYRERSQGTSSGSTEECGGWERDQASTEGTAVLV</sequence>
<organism evidence="3 4">
    <name type="scientific">Mycena belliarum</name>
    <dbReference type="NCBI Taxonomy" id="1033014"/>
    <lineage>
        <taxon>Eukaryota</taxon>
        <taxon>Fungi</taxon>
        <taxon>Dikarya</taxon>
        <taxon>Basidiomycota</taxon>
        <taxon>Agaricomycotina</taxon>
        <taxon>Agaricomycetes</taxon>
        <taxon>Agaricomycetidae</taxon>
        <taxon>Agaricales</taxon>
        <taxon>Marasmiineae</taxon>
        <taxon>Mycenaceae</taxon>
        <taxon>Mycena</taxon>
    </lineage>
</organism>
<protein>
    <recommendedName>
        <fullName evidence="2">BZIP domain-containing protein</fullName>
    </recommendedName>
</protein>
<dbReference type="GO" id="GO:0003700">
    <property type="term" value="F:DNA-binding transcription factor activity"/>
    <property type="evidence" value="ECO:0007669"/>
    <property type="project" value="InterPro"/>
</dbReference>
<gene>
    <name evidence="3" type="ORF">B0H15DRAFT_806997</name>
</gene>
<feature type="domain" description="BZIP" evidence="2">
    <location>
        <begin position="368"/>
        <end position="381"/>
    </location>
</feature>
<feature type="region of interest" description="Disordered" evidence="1">
    <location>
        <begin position="342"/>
        <end position="410"/>
    </location>
</feature>
<comment type="caution">
    <text evidence="3">The sequence shown here is derived from an EMBL/GenBank/DDBJ whole genome shotgun (WGS) entry which is preliminary data.</text>
</comment>
<name>A0AAD6XE77_9AGAR</name>
<feature type="compositionally biased region" description="Low complexity" evidence="1">
    <location>
        <begin position="383"/>
        <end position="393"/>
    </location>
</feature>
<evidence type="ECO:0000256" key="1">
    <source>
        <dbReference type="SAM" id="MobiDB-lite"/>
    </source>
</evidence>
<dbReference type="AlphaFoldDB" id="A0AAD6XE77"/>
<accession>A0AAD6XE77</accession>
<dbReference type="Proteomes" id="UP001222325">
    <property type="component" value="Unassembled WGS sequence"/>
</dbReference>
<dbReference type="PROSITE" id="PS00036">
    <property type="entry name" value="BZIP_BASIC"/>
    <property type="match status" value="1"/>
</dbReference>
<reference evidence="3" key="1">
    <citation type="submission" date="2023-03" db="EMBL/GenBank/DDBJ databases">
        <title>Massive genome expansion in bonnet fungi (Mycena s.s.) driven by repeated elements and novel gene families across ecological guilds.</title>
        <authorList>
            <consortium name="Lawrence Berkeley National Laboratory"/>
            <person name="Harder C.B."/>
            <person name="Miyauchi S."/>
            <person name="Viragh M."/>
            <person name="Kuo A."/>
            <person name="Thoen E."/>
            <person name="Andreopoulos B."/>
            <person name="Lu D."/>
            <person name="Skrede I."/>
            <person name="Drula E."/>
            <person name="Henrissat B."/>
            <person name="Morin E."/>
            <person name="Kohler A."/>
            <person name="Barry K."/>
            <person name="LaButti K."/>
            <person name="Morin E."/>
            <person name="Salamov A."/>
            <person name="Lipzen A."/>
            <person name="Mereny Z."/>
            <person name="Hegedus B."/>
            <person name="Baldrian P."/>
            <person name="Stursova M."/>
            <person name="Weitz H."/>
            <person name="Taylor A."/>
            <person name="Grigoriev I.V."/>
            <person name="Nagy L.G."/>
            <person name="Martin F."/>
            <person name="Kauserud H."/>
        </authorList>
    </citation>
    <scope>NUCLEOTIDE SEQUENCE</scope>
    <source>
        <strain evidence="3">CBHHK173m</strain>
    </source>
</reference>
<proteinExistence type="predicted"/>
<evidence type="ECO:0000313" key="3">
    <source>
        <dbReference type="EMBL" id="KAJ7071753.1"/>
    </source>
</evidence>
<feature type="compositionally biased region" description="Basic and acidic residues" evidence="1">
    <location>
        <begin position="343"/>
        <end position="382"/>
    </location>
</feature>